<gene>
    <name evidence="2" type="ORF">CEV34_3565</name>
</gene>
<dbReference type="Proteomes" id="UP000216188">
    <property type="component" value="Unassembled WGS sequence"/>
</dbReference>
<keyword evidence="3" id="KW-1185">Reference proteome</keyword>
<keyword evidence="1" id="KW-0732">Signal</keyword>
<protein>
    <submittedName>
        <fullName evidence="2">Bacterial extracellular solute-binding family protein</fullName>
    </submittedName>
</protein>
<dbReference type="AlphaFoldDB" id="A0A256GA79"/>
<dbReference type="GO" id="GO:0015888">
    <property type="term" value="P:thiamine transport"/>
    <property type="evidence" value="ECO:0007669"/>
    <property type="project" value="TreeGrafter"/>
</dbReference>
<organism evidence="2 3">
    <name type="scientific">Brucella pseudogrignonensis</name>
    <dbReference type="NCBI Taxonomy" id="419475"/>
    <lineage>
        <taxon>Bacteria</taxon>
        <taxon>Pseudomonadati</taxon>
        <taxon>Pseudomonadota</taxon>
        <taxon>Alphaproteobacteria</taxon>
        <taxon>Hyphomicrobiales</taxon>
        <taxon>Brucellaceae</taxon>
        <taxon>Brucella/Ochrobactrum group</taxon>
        <taxon>Brucella</taxon>
    </lineage>
</organism>
<evidence type="ECO:0000313" key="2">
    <source>
        <dbReference type="EMBL" id="OYR23561.1"/>
    </source>
</evidence>
<name>A0A256GA79_9HYPH</name>
<dbReference type="EMBL" id="NNRM01000039">
    <property type="protein sequence ID" value="OYR23561.1"/>
    <property type="molecule type" value="Genomic_DNA"/>
</dbReference>
<comment type="caution">
    <text evidence="2">The sequence shown here is derived from an EMBL/GenBank/DDBJ whole genome shotgun (WGS) entry which is preliminary data.</text>
</comment>
<sequence>MGPVFDSIHKLRVAAYFDTAGAGTNLFQSGEVIAGAYYASSAFAMRDQGLLIDFVVPEEGAIGGDIRLQLVADTPRRKAAEKFIDFAVSKAAAQCMSERIFVGPATKGVEFSDNAKQKMPWGVDGSVNNLSLPNWNEINSNRARVIEDFNRAVAAKK</sequence>
<dbReference type="PANTHER" id="PTHR30006">
    <property type="entry name" value="THIAMINE-BINDING PERIPLASMIC PROTEIN-RELATED"/>
    <property type="match status" value="1"/>
</dbReference>
<dbReference type="PANTHER" id="PTHR30006:SF2">
    <property type="entry name" value="ABC TRANSPORTER SUBSTRATE-BINDING PROTEIN"/>
    <property type="match status" value="1"/>
</dbReference>
<dbReference type="GO" id="GO:0030975">
    <property type="term" value="F:thiamine binding"/>
    <property type="evidence" value="ECO:0007669"/>
    <property type="project" value="TreeGrafter"/>
</dbReference>
<evidence type="ECO:0000313" key="3">
    <source>
        <dbReference type="Proteomes" id="UP000216188"/>
    </source>
</evidence>
<proteinExistence type="predicted"/>
<dbReference type="Pfam" id="PF13343">
    <property type="entry name" value="SBP_bac_6"/>
    <property type="match status" value="1"/>
</dbReference>
<evidence type="ECO:0000256" key="1">
    <source>
        <dbReference type="ARBA" id="ARBA00022729"/>
    </source>
</evidence>
<accession>A0A256GA79</accession>
<dbReference type="GO" id="GO:0030976">
    <property type="term" value="F:thiamine pyrophosphate binding"/>
    <property type="evidence" value="ECO:0007669"/>
    <property type="project" value="TreeGrafter"/>
</dbReference>
<dbReference type="STRING" id="419475.A8A54_22360"/>
<dbReference type="SUPFAM" id="SSF53850">
    <property type="entry name" value="Periplasmic binding protein-like II"/>
    <property type="match status" value="1"/>
</dbReference>
<dbReference type="GO" id="GO:0030288">
    <property type="term" value="C:outer membrane-bounded periplasmic space"/>
    <property type="evidence" value="ECO:0007669"/>
    <property type="project" value="TreeGrafter"/>
</dbReference>
<reference evidence="2 3" key="1">
    <citation type="submission" date="2017-07" db="EMBL/GenBank/DDBJ databases">
        <title>Phylogenetic study on the rhizospheric bacterium Ochrobactrum sp. A44.</title>
        <authorList>
            <person name="Krzyzanowska D.M."/>
            <person name="Ossowicki A."/>
            <person name="Rajewska M."/>
            <person name="Maciag T."/>
            <person name="Kaczynski Z."/>
            <person name="Czerwicka M."/>
            <person name="Jafra S."/>
        </authorList>
    </citation>
    <scope>NUCLEOTIDE SEQUENCE [LARGE SCALE GENOMIC DNA]</scope>
    <source>
        <strain evidence="2 3">CCUG 30717</strain>
    </source>
</reference>
<dbReference type="Gene3D" id="3.40.190.10">
    <property type="entry name" value="Periplasmic binding protein-like II"/>
    <property type="match status" value="2"/>
</dbReference>